<accession>A0A239FC89</accession>
<evidence type="ECO:0000256" key="2">
    <source>
        <dbReference type="ARBA" id="ARBA00002764"/>
    </source>
</evidence>
<dbReference type="InterPro" id="IPR001296">
    <property type="entry name" value="Glyco_trans_1"/>
</dbReference>
<evidence type="ECO:0000256" key="8">
    <source>
        <dbReference type="ARBA" id="ARBA00022679"/>
    </source>
</evidence>
<protein>
    <recommendedName>
        <fullName evidence="6 11">Glycogen synthase</fullName>
        <ecNumber evidence="5 11">2.4.1.21</ecNumber>
    </recommendedName>
    <alternativeName>
        <fullName evidence="10 11">Starch [bacterial glycogen] synthase</fullName>
    </alternativeName>
</protein>
<dbReference type="RefSeq" id="WP_217900139.1">
    <property type="nucleotide sequence ID" value="NZ_FZOT01000003.1"/>
</dbReference>
<comment type="pathway">
    <text evidence="3 11">Glycan biosynthesis; glycogen biosynthesis.</text>
</comment>
<keyword evidence="15" id="KW-1185">Reference proteome</keyword>
<dbReference type="Pfam" id="PF00534">
    <property type="entry name" value="Glycos_transf_1"/>
    <property type="match status" value="1"/>
</dbReference>
<dbReference type="Pfam" id="PF08323">
    <property type="entry name" value="Glyco_transf_5"/>
    <property type="match status" value="1"/>
</dbReference>
<evidence type="ECO:0000259" key="13">
    <source>
        <dbReference type="Pfam" id="PF08323"/>
    </source>
</evidence>
<dbReference type="PANTHER" id="PTHR45825">
    <property type="entry name" value="GRANULE-BOUND STARCH SYNTHASE 1, CHLOROPLASTIC/AMYLOPLASTIC"/>
    <property type="match status" value="1"/>
</dbReference>
<dbReference type="EC" id="2.4.1.21" evidence="5 11"/>
<evidence type="ECO:0000256" key="1">
    <source>
        <dbReference type="ARBA" id="ARBA00001478"/>
    </source>
</evidence>
<organism evidence="14 15">
    <name type="scientific">Noviherbaspirillum humi</name>
    <dbReference type="NCBI Taxonomy" id="1688639"/>
    <lineage>
        <taxon>Bacteria</taxon>
        <taxon>Pseudomonadati</taxon>
        <taxon>Pseudomonadota</taxon>
        <taxon>Betaproteobacteria</taxon>
        <taxon>Burkholderiales</taxon>
        <taxon>Oxalobacteraceae</taxon>
        <taxon>Noviherbaspirillum</taxon>
    </lineage>
</organism>
<comment type="function">
    <text evidence="2 11">Synthesizes alpha-1,4-glucan chains using ADP-glucose.</text>
</comment>
<sequence length="477" mass="51828">MMRVLHVCSEVYPYLKTGGLADVAAGLPTAQARLGCEARLLVPGFPALLAGLRDARTLAELPPRFGASSVRLLAGKLLDLDAYVIEAPGLYDRPGNPYADAYHQAYGDNHRRFALLGWVGARLAQGLDDAWRPDVLHGHDWHAGLAPAYLRAWGVQGVRSVITVHNLAYQGVFPAQCFGELDLPGQFFGMHGVEFNGSVSFLKAGLYYADKITTVSPTYAREIQDAEQGCGLQGLLRGRAADLHGILNGVDYAVWHPRVDAHVAAHYDADDLRGKRDCKRALQSECGLAVRDDAPLFGVVSRLTDQKGLNLVLDGVQDIIERGGQLAMLGSGDAWLEHAFREAAARHPQSVAVQLGYDEAKAHRIIAGSDLILVPSRFEPCGLTQLYGLAYGTVPLVRRVGGLADSVADRSPENLAAGTATGIVFNDFDAHAFRWAVGEAFRLHGQPQAWRKIQQQGMRQAFSWEVAARSMMAVYQD</sequence>
<evidence type="ECO:0000256" key="3">
    <source>
        <dbReference type="ARBA" id="ARBA00004964"/>
    </source>
</evidence>
<dbReference type="FunFam" id="3.40.50.2000:FF:000011">
    <property type="entry name" value="Glycogen synthase"/>
    <property type="match status" value="1"/>
</dbReference>
<proteinExistence type="inferred from homology"/>
<dbReference type="AlphaFoldDB" id="A0A239FC89"/>
<dbReference type="Gene3D" id="3.40.50.2000">
    <property type="entry name" value="Glycogen Phosphorylase B"/>
    <property type="match status" value="2"/>
</dbReference>
<dbReference type="PANTHER" id="PTHR45825:SF11">
    <property type="entry name" value="ALPHA AMYLASE DOMAIN-CONTAINING PROTEIN"/>
    <property type="match status" value="1"/>
</dbReference>
<evidence type="ECO:0000256" key="10">
    <source>
        <dbReference type="ARBA" id="ARBA00031722"/>
    </source>
</evidence>
<keyword evidence="8 11" id="KW-0808">Transferase</keyword>
<dbReference type="UniPathway" id="UPA00164"/>
<dbReference type="EMBL" id="FZOT01000003">
    <property type="protein sequence ID" value="SNS54447.1"/>
    <property type="molecule type" value="Genomic_DNA"/>
</dbReference>
<dbReference type="InterPro" id="IPR011835">
    <property type="entry name" value="GS/SS"/>
</dbReference>
<keyword evidence="7 11" id="KW-0328">Glycosyltransferase</keyword>
<dbReference type="GO" id="GO:0004373">
    <property type="term" value="F:alpha-1,4-glucan glucosyltransferase (UDP-glucose donor) activity"/>
    <property type="evidence" value="ECO:0007669"/>
    <property type="project" value="InterPro"/>
</dbReference>
<evidence type="ECO:0000256" key="5">
    <source>
        <dbReference type="ARBA" id="ARBA00012588"/>
    </source>
</evidence>
<evidence type="ECO:0000256" key="11">
    <source>
        <dbReference type="HAMAP-Rule" id="MF_00484"/>
    </source>
</evidence>
<evidence type="ECO:0000256" key="7">
    <source>
        <dbReference type="ARBA" id="ARBA00022676"/>
    </source>
</evidence>
<feature type="domain" description="Starch synthase catalytic" evidence="13">
    <location>
        <begin position="3"/>
        <end position="237"/>
    </location>
</feature>
<dbReference type="InterPro" id="IPR013534">
    <property type="entry name" value="Starch_synth_cat_dom"/>
</dbReference>
<name>A0A239FC89_9BURK</name>
<reference evidence="14 15" key="1">
    <citation type="submission" date="2017-06" db="EMBL/GenBank/DDBJ databases">
        <authorList>
            <person name="Kim H.J."/>
            <person name="Triplett B.A."/>
        </authorList>
    </citation>
    <scope>NUCLEOTIDE SEQUENCE [LARGE SCALE GENOMIC DNA]</scope>
    <source>
        <strain evidence="14 15">U15</strain>
    </source>
</reference>
<evidence type="ECO:0000313" key="14">
    <source>
        <dbReference type="EMBL" id="SNS54447.1"/>
    </source>
</evidence>
<comment type="similarity">
    <text evidence="4 11">Belongs to the glycosyltransferase 1 family. Bacterial/plant glycogen synthase subfamily.</text>
</comment>
<dbReference type="GO" id="GO:0005978">
    <property type="term" value="P:glycogen biosynthetic process"/>
    <property type="evidence" value="ECO:0007669"/>
    <property type="project" value="UniProtKB-UniRule"/>
</dbReference>
<dbReference type="GO" id="GO:0005829">
    <property type="term" value="C:cytosol"/>
    <property type="evidence" value="ECO:0007669"/>
    <property type="project" value="TreeGrafter"/>
</dbReference>
<dbReference type="SUPFAM" id="SSF53756">
    <property type="entry name" value="UDP-Glycosyltransferase/glycogen phosphorylase"/>
    <property type="match status" value="1"/>
</dbReference>
<gene>
    <name evidence="11" type="primary">glgA</name>
    <name evidence="14" type="ORF">SAMN06265795_103290</name>
</gene>
<dbReference type="HAMAP" id="MF_00484">
    <property type="entry name" value="Glycogen_synth"/>
    <property type="match status" value="1"/>
</dbReference>
<keyword evidence="9 11" id="KW-0320">Glycogen biosynthesis</keyword>
<dbReference type="GO" id="GO:0009011">
    <property type="term" value="F:alpha-1,4-glucan glucosyltransferase (ADP-glucose donor) activity"/>
    <property type="evidence" value="ECO:0007669"/>
    <property type="project" value="UniProtKB-UniRule"/>
</dbReference>
<evidence type="ECO:0000256" key="4">
    <source>
        <dbReference type="ARBA" id="ARBA00010281"/>
    </source>
</evidence>
<evidence type="ECO:0000256" key="9">
    <source>
        <dbReference type="ARBA" id="ARBA00023056"/>
    </source>
</evidence>
<dbReference type="NCBIfam" id="TIGR02095">
    <property type="entry name" value="glgA"/>
    <property type="match status" value="1"/>
</dbReference>
<feature type="domain" description="Glycosyl transferase family 1" evidence="12">
    <location>
        <begin position="291"/>
        <end position="452"/>
    </location>
</feature>
<evidence type="ECO:0000256" key="6">
    <source>
        <dbReference type="ARBA" id="ARBA00019935"/>
    </source>
</evidence>
<comment type="catalytic activity">
    <reaction evidence="1 11">
        <text>[(1-&gt;4)-alpha-D-glucosyl](n) + ADP-alpha-D-glucose = [(1-&gt;4)-alpha-D-glucosyl](n+1) + ADP + H(+)</text>
        <dbReference type="Rhea" id="RHEA:18189"/>
        <dbReference type="Rhea" id="RHEA-COMP:9584"/>
        <dbReference type="Rhea" id="RHEA-COMP:9587"/>
        <dbReference type="ChEBI" id="CHEBI:15378"/>
        <dbReference type="ChEBI" id="CHEBI:15444"/>
        <dbReference type="ChEBI" id="CHEBI:57498"/>
        <dbReference type="ChEBI" id="CHEBI:456216"/>
        <dbReference type="EC" id="2.4.1.21"/>
    </reaction>
</comment>
<dbReference type="Proteomes" id="UP000198284">
    <property type="component" value="Unassembled WGS sequence"/>
</dbReference>
<dbReference type="CDD" id="cd03791">
    <property type="entry name" value="GT5_Glycogen_synthase_DULL1-like"/>
    <property type="match status" value="1"/>
</dbReference>
<evidence type="ECO:0000259" key="12">
    <source>
        <dbReference type="Pfam" id="PF00534"/>
    </source>
</evidence>
<evidence type="ECO:0000313" key="15">
    <source>
        <dbReference type="Proteomes" id="UP000198284"/>
    </source>
</evidence>
<feature type="binding site" evidence="11">
    <location>
        <position position="16"/>
    </location>
    <ligand>
        <name>ADP-alpha-D-glucose</name>
        <dbReference type="ChEBI" id="CHEBI:57498"/>
    </ligand>
</feature>
<dbReference type="NCBIfam" id="NF001899">
    <property type="entry name" value="PRK00654.1-2"/>
    <property type="match status" value="1"/>
</dbReference>